<proteinExistence type="predicted"/>
<gene>
    <name evidence="2" type="ORF">4MG_088</name>
</gene>
<dbReference type="RefSeq" id="YP_008857303.1">
    <property type="nucleotide sequence ID" value="NC_022968.1"/>
</dbReference>
<evidence type="ECO:0000313" key="3">
    <source>
        <dbReference type="Proteomes" id="UP000018620"/>
    </source>
</evidence>
<organism evidence="2 3">
    <name type="scientific">Escherichia phage 4MG</name>
    <dbReference type="NCBI Taxonomy" id="1391428"/>
    <lineage>
        <taxon>Viruses</taxon>
        <taxon>Duplodnaviria</taxon>
        <taxon>Heunggongvirae</taxon>
        <taxon>Uroviricota</taxon>
        <taxon>Caudoviricetes</taxon>
        <taxon>Vequintavirinae</taxon>
        <taxon>Seunavirus</taxon>
        <taxon>Seunavirus 4MG</taxon>
    </lineage>
</organism>
<sequence length="37" mass="4159">MIPRSSTLSESSGQSKNRKQRRAEAAITRSKRKGAKR</sequence>
<protein>
    <submittedName>
        <fullName evidence="2">Hyphothetical protein</fullName>
    </submittedName>
</protein>
<evidence type="ECO:0000313" key="2">
    <source>
        <dbReference type="EMBL" id="AGZ17562.1"/>
    </source>
</evidence>
<keyword evidence="3" id="KW-1185">Reference proteome</keyword>
<feature type="region of interest" description="Disordered" evidence="1">
    <location>
        <begin position="1"/>
        <end position="37"/>
    </location>
</feature>
<dbReference type="KEGG" id="vg:17776337"/>
<evidence type="ECO:0000256" key="1">
    <source>
        <dbReference type="SAM" id="MobiDB-lite"/>
    </source>
</evidence>
<accession>V5KSY3</accession>
<dbReference type="EMBL" id="KF550303">
    <property type="protein sequence ID" value="AGZ17562.1"/>
    <property type="molecule type" value="Genomic_DNA"/>
</dbReference>
<dbReference type="Proteomes" id="UP000018620">
    <property type="component" value="Segment"/>
</dbReference>
<reference evidence="2 3" key="1">
    <citation type="journal article" date="2014" name="Arch. Virol.">
        <title>Complete genome sequence of enterobacteria phage 4MG, a new member of the subgroup "PVP-SE1-like phage" of the "rV5-like viruses".</title>
        <authorList>
            <person name="Kim M."/>
            <person name="Heu S."/>
            <person name="Ryu S."/>
        </authorList>
    </citation>
    <scope>NUCLEOTIDE SEQUENCE [LARGE SCALE GENOMIC DNA]</scope>
</reference>
<feature type="compositionally biased region" description="Polar residues" evidence="1">
    <location>
        <begin position="1"/>
        <end position="15"/>
    </location>
</feature>
<name>V5KSY3_9CAUD</name>